<protein>
    <submittedName>
        <fullName evidence="4">Myb-like DNA-binding domain protein</fullName>
    </submittedName>
</protein>
<dbReference type="Proteomes" id="UP000780801">
    <property type="component" value="Unassembled WGS sequence"/>
</dbReference>
<dbReference type="SMART" id="SM00717">
    <property type="entry name" value="SANT"/>
    <property type="match status" value="5"/>
</dbReference>
<feature type="region of interest" description="Disordered" evidence="1">
    <location>
        <begin position="438"/>
        <end position="561"/>
    </location>
</feature>
<dbReference type="InterPro" id="IPR001005">
    <property type="entry name" value="SANT/Myb"/>
</dbReference>
<dbReference type="PROSITE" id="PS50090">
    <property type="entry name" value="MYB_LIKE"/>
    <property type="match status" value="2"/>
</dbReference>
<name>A0A9P6G023_9FUNG</name>
<accession>A0A9P6G023</accession>
<feature type="compositionally biased region" description="Polar residues" evidence="1">
    <location>
        <begin position="70"/>
        <end position="85"/>
    </location>
</feature>
<evidence type="ECO:0000256" key="1">
    <source>
        <dbReference type="SAM" id="MobiDB-lite"/>
    </source>
</evidence>
<evidence type="ECO:0000259" key="2">
    <source>
        <dbReference type="PROSITE" id="PS50090"/>
    </source>
</evidence>
<gene>
    <name evidence="4" type="primary">MYB4R1_1</name>
    <name evidence="4" type="ORF">BGW38_004229</name>
</gene>
<sequence length="1017" mass="116488">MAFVSLILKGNGARHAHANMVHASRNVNLGRCFSTCSMSLRNTTVLRKVPTLAQPTLGKPKLPLARPQSRRWSSSMAEDLGTTTNRSRKGQVTYGWTHDLDTKLVDMRLEGSTWTEIGAVLNLDAKVCHERYKRVLDPTLHQGWTPQKLEKLNSMVAAGHTWRRLSMELLMPPVTIREKWLSINPEQAEMIKFKKVLARRQARLDGGSGGELMNKSLTIRASGLVSQRRIRWSELMDSILLHLHKRELSWRQIARVFGTTPIVTYLRYAGSIRHRIAEGWKPDDLDLSNVPSYLLPDRIRQPPATEKSDLLMRQGTKTHLETPTPVLGTIANDFSYKIDETMTARNWTKEEDEAIIKGMQDETPMNKIAKSLGISENQCARRYYIDLNPKAGDWNPYNLDKLRFFVSQGLAWSSIEVLLGINGHECREKYLEMSSTLQPCQDSENGNTFTLRSAHSQQEGSPNTMQSESKTPILDPFELGDEDDMDDFEDDEDDESETGNGSNDIIDELAESYKDLDEDINPDDGNDDDDILDAEDNEENETTSDTSIGTGRRSKRKEGSSESVNPLSVLSYWDQNEALYELRRSWTSSQETTLIQHVIRNGVTQWNTISQALGGAFTPEECQAYWKYLDMPVYRGEVKDAKWKPYREAQFWRAWLEYGSNFEAITSKLNRYGAASSSRNTLKEQRLVDSISITQEDCKEIFKLRTRGLLNTYGEMEGMPKDLESLLENENFKKGCIELALLRGKRADFKWDKDMSVKLQVMVRQRLKTRDVQVNWINWRWVARHIGGGASAQRCTLHWRALRRAGMKNREEWTDDDTLQLEKGIREVGSRFNIDRVINEAEKDGKLSMQQSIDFMSNTTKGPNTTGLKMIQRFYLPNKKLQLLENKYFILSDKTTSVTLHEYMKIMEAVESYGDDQWDKVVEHLNIAATEISGRPNASSGWTKAPCRRVWQASYKHHLLYTQWTPLEDGDLKTAVNKFGGTDWISVSRFFPGKSAWQCRLRWCQITDPLNTQSSTT</sequence>
<dbReference type="SUPFAM" id="SSF46689">
    <property type="entry name" value="Homeodomain-like"/>
    <property type="match status" value="2"/>
</dbReference>
<dbReference type="InterPro" id="IPR017930">
    <property type="entry name" value="Myb_dom"/>
</dbReference>
<dbReference type="AlphaFoldDB" id="A0A9P6G023"/>
<feature type="compositionally biased region" description="Acidic residues" evidence="1">
    <location>
        <begin position="505"/>
        <end position="542"/>
    </location>
</feature>
<keyword evidence="5" id="KW-1185">Reference proteome</keyword>
<reference evidence="4" key="1">
    <citation type="journal article" date="2020" name="Fungal Divers.">
        <title>Resolving the Mortierellaceae phylogeny through synthesis of multi-gene phylogenetics and phylogenomics.</title>
        <authorList>
            <person name="Vandepol N."/>
            <person name="Liber J."/>
            <person name="Desiro A."/>
            <person name="Na H."/>
            <person name="Kennedy M."/>
            <person name="Barry K."/>
            <person name="Grigoriev I.V."/>
            <person name="Miller A.N."/>
            <person name="O'Donnell K."/>
            <person name="Stajich J.E."/>
            <person name="Bonito G."/>
        </authorList>
    </citation>
    <scope>NUCLEOTIDE SEQUENCE</scope>
    <source>
        <strain evidence="4">KOD1015</strain>
    </source>
</reference>
<feature type="domain" description="HTH myb-type" evidence="3">
    <location>
        <begin position="956"/>
        <end position="1011"/>
    </location>
</feature>
<feature type="domain" description="Myb-like" evidence="2">
    <location>
        <begin position="583"/>
        <end position="630"/>
    </location>
</feature>
<dbReference type="GO" id="GO:0005634">
    <property type="term" value="C:nucleus"/>
    <property type="evidence" value="ECO:0007669"/>
    <property type="project" value="TreeGrafter"/>
</dbReference>
<keyword evidence="4" id="KW-0238">DNA-binding</keyword>
<dbReference type="CDD" id="cd00167">
    <property type="entry name" value="SANT"/>
    <property type="match status" value="3"/>
</dbReference>
<evidence type="ECO:0000313" key="4">
    <source>
        <dbReference type="EMBL" id="KAF9585022.1"/>
    </source>
</evidence>
<feature type="domain" description="Myb-like" evidence="2">
    <location>
        <begin position="964"/>
        <end position="1007"/>
    </location>
</feature>
<evidence type="ECO:0000259" key="3">
    <source>
        <dbReference type="PROSITE" id="PS51294"/>
    </source>
</evidence>
<feature type="compositionally biased region" description="Acidic residues" evidence="1">
    <location>
        <begin position="478"/>
        <end position="497"/>
    </location>
</feature>
<dbReference type="PANTHER" id="PTHR45614:SF51">
    <property type="entry name" value="MYB-LIKE DNA-BINDING PROTEIN BAS1"/>
    <property type="match status" value="1"/>
</dbReference>
<proteinExistence type="predicted"/>
<feature type="region of interest" description="Disordered" evidence="1">
    <location>
        <begin position="57"/>
        <end position="87"/>
    </location>
</feature>
<feature type="compositionally biased region" description="Polar residues" evidence="1">
    <location>
        <begin position="438"/>
        <end position="470"/>
    </location>
</feature>
<evidence type="ECO:0000313" key="5">
    <source>
        <dbReference type="Proteomes" id="UP000780801"/>
    </source>
</evidence>
<dbReference type="Pfam" id="PF00249">
    <property type="entry name" value="Myb_DNA-binding"/>
    <property type="match status" value="2"/>
</dbReference>
<dbReference type="PANTHER" id="PTHR45614">
    <property type="entry name" value="MYB PROTEIN-RELATED"/>
    <property type="match status" value="1"/>
</dbReference>
<dbReference type="GO" id="GO:0000981">
    <property type="term" value="F:DNA-binding transcription factor activity, RNA polymerase II-specific"/>
    <property type="evidence" value="ECO:0007669"/>
    <property type="project" value="TreeGrafter"/>
</dbReference>
<dbReference type="PROSITE" id="PS51294">
    <property type="entry name" value="HTH_MYB"/>
    <property type="match status" value="1"/>
</dbReference>
<dbReference type="InterPro" id="IPR050560">
    <property type="entry name" value="MYB_TF"/>
</dbReference>
<dbReference type="GO" id="GO:0000978">
    <property type="term" value="F:RNA polymerase II cis-regulatory region sequence-specific DNA binding"/>
    <property type="evidence" value="ECO:0007669"/>
    <property type="project" value="TreeGrafter"/>
</dbReference>
<dbReference type="Gene3D" id="1.10.10.60">
    <property type="entry name" value="Homeodomain-like"/>
    <property type="match status" value="2"/>
</dbReference>
<comment type="caution">
    <text evidence="4">The sequence shown here is derived from an EMBL/GenBank/DDBJ whole genome shotgun (WGS) entry which is preliminary data.</text>
</comment>
<dbReference type="EMBL" id="JAABOA010000272">
    <property type="protein sequence ID" value="KAF9585022.1"/>
    <property type="molecule type" value="Genomic_DNA"/>
</dbReference>
<dbReference type="InterPro" id="IPR009057">
    <property type="entry name" value="Homeodomain-like_sf"/>
</dbReference>
<organism evidence="4 5">
    <name type="scientific">Lunasporangiospora selenospora</name>
    <dbReference type="NCBI Taxonomy" id="979761"/>
    <lineage>
        <taxon>Eukaryota</taxon>
        <taxon>Fungi</taxon>
        <taxon>Fungi incertae sedis</taxon>
        <taxon>Mucoromycota</taxon>
        <taxon>Mortierellomycotina</taxon>
        <taxon>Mortierellomycetes</taxon>
        <taxon>Mortierellales</taxon>
        <taxon>Mortierellaceae</taxon>
        <taxon>Lunasporangiospora</taxon>
    </lineage>
</organism>
<dbReference type="OrthoDB" id="2143914at2759"/>